<dbReference type="InterPro" id="IPR052895">
    <property type="entry name" value="HetReg/Transcr_Mod"/>
</dbReference>
<dbReference type="Pfam" id="PF06985">
    <property type="entry name" value="HET"/>
    <property type="match status" value="1"/>
</dbReference>
<dbReference type="Proteomes" id="UP000433883">
    <property type="component" value="Unassembled WGS sequence"/>
</dbReference>
<dbReference type="InterPro" id="IPR010730">
    <property type="entry name" value="HET"/>
</dbReference>
<sequence>MYRRQKHNKKIARFEQWKARQFKHNPLDEHAGDIRTVTLHPGTEHDEIEISIHHEHFTTQETPQYEALSYVWGSKKYRKTIKVRREGLKPLAITRNLEVALRHLRDAKSPRKMWIDAICIDQSNLEERGTQVQRMGEIYKRAERVVVWLGPEADESAHAMSIMTSLASKVEIDWATHARKPSLEGADEPHWADPSIELPYSERDWRALYYFLGRTWFERLWVRQEIAFSRANAIVLCGTVTMLWQDFRKANFILMVNVLPDGIFSEQRMIIFRKCTRHIDGMAIYRPSGATWQTLRDAGSSQCFDQRDKVYANLGLIQESEGDIGLKPDYDQPVREVNVQLVLALLRFHRRLDILRCCELLHEQRDLPSWTPNWSISTAPFYFASSDALAPANAHYHENGVLRVDGIVGGVLATTKIYHDTKYSQDICSEIYRIAPQNVLHEISRGGGILLDSFCRALVGGEFRDNHLDSEDYSTWKNSRQTVSEILGTNGGLDKSHDPSFLSIVDSYGHGRCFFTTEDGKMGWAPKTAKAGDIVCVILGCGVPLILRETDEARYQVVGECYMDGIMDGELVLGVLPENLRREMYFDRDLQKWYFRRTDTITGVVHVQDPRRAKFIKEGESIYGKGIGTSFHYPFLTSKRLKESGVKIRSFDLV</sequence>
<feature type="domain" description="Heterokaryon incompatibility" evidence="1">
    <location>
        <begin position="65"/>
        <end position="225"/>
    </location>
</feature>
<proteinExistence type="predicted"/>
<dbReference type="Pfam" id="PF26639">
    <property type="entry name" value="Het-6_barrel"/>
    <property type="match status" value="1"/>
</dbReference>
<dbReference type="AlphaFoldDB" id="A0A8H3YLV1"/>
<evidence type="ECO:0000313" key="3">
    <source>
        <dbReference type="Proteomes" id="UP000433883"/>
    </source>
</evidence>
<evidence type="ECO:0000259" key="1">
    <source>
        <dbReference type="Pfam" id="PF06985"/>
    </source>
</evidence>
<dbReference type="EMBL" id="WNWQ01001063">
    <property type="protein sequence ID" value="KAE9962396.1"/>
    <property type="molecule type" value="Genomic_DNA"/>
</dbReference>
<dbReference type="PANTHER" id="PTHR24148:SF64">
    <property type="entry name" value="HETEROKARYON INCOMPATIBILITY DOMAIN-CONTAINING PROTEIN"/>
    <property type="match status" value="1"/>
</dbReference>
<protein>
    <recommendedName>
        <fullName evidence="1">Heterokaryon incompatibility domain-containing protein</fullName>
    </recommendedName>
</protein>
<evidence type="ECO:0000313" key="2">
    <source>
        <dbReference type="EMBL" id="KAE9962396.1"/>
    </source>
</evidence>
<reference evidence="2 3" key="1">
    <citation type="submission" date="2019-11" db="EMBL/GenBank/DDBJ databases">
        <title>Venturia inaequalis Genome Resource.</title>
        <authorList>
            <person name="Lichtner F.J."/>
        </authorList>
    </citation>
    <scope>NUCLEOTIDE SEQUENCE [LARGE SCALE GENOMIC DNA]</scope>
    <source>
        <strain evidence="2">Bline_iso_100314</strain>
    </source>
</reference>
<name>A0A8H3YLV1_VENIN</name>
<organism evidence="2 3">
    <name type="scientific">Venturia inaequalis</name>
    <name type="common">Apple scab fungus</name>
    <dbReference type="NCBI Taxonomy" id="5025"/>
    <lineage>
        <taxon>Eukaryota</taxon>
        <taxon>Fungi</taxon>
        <taxon>Dikarya</taxon>
        <taxon>Ascomycota</taxon>
        <taxon>Pezizomycotina</taxon>
        <taxon>Dothideomycetes</taxon>
        <taxon>Pleosporomycetidae</taxon>
        <taxon>Venturiales</taxon>
        <taxon>Venturiaceae</taxon>
        <taxon>Venturia</taxon>
    </lineage>
</organism>
<accession>A0A8H3YLV1</accession>
<comment type="caution">
    <text evidence="2">The sequence shown here is derived from an EMBL/GenBank/DDBJ whole genome shotgun (WGS) entry which is preliminary data.</text>
</comment>
<dbReference type="PANTHER" id="PTHR24148">
    <property type="entry name" value="ANKYRIN REPEAT DOMAIN-CONTAINING PROTEIN 39 HOMOLOG-RELATED"/>
    <property type="match status" value="1"/>
</dbReference>
<gene>
    <name evidence="2" type="ORF">BLS_000378</name>
</gene>